<dbReference type="FunFam" id="2.60.34.20:FF:000001">
    <property type="entry name" value="protein AAR2 homolog"/>
    <property type="match status" value="1"/>
</dbReference>
<dbReference type="PANTHER" id="PTHR12689">
    <property type="entry name" value="A1 CISTRON SPLICING FACTOR AAR2-RELATED"/>
    <property type="match status" value="1"/>
</dbReference>
<accession>A0AAD5XN97</accession>
<sequence>MDQQTANILLELGAVLLFLDAPANFNFGIDCFSWRTGPNFKGLKLIPPGQHFVYYSSVATAAGGETAGIRSGFWLDLKPRQVVVKRWNPAMEDVFDDAEMDAEDTERHRINFRDFDRFLGVYPLLPTDSDPVSPYEKWLRLTTHITLAIAKRILPKSGKISAMSCVSRFSDVDDARGEFRSRGRDQTEISGADTAASTGSSSRQHQNEEAGKVEVLRLEFTPIDIKRSFPSGASGAERTKYSIDKSYLLRKVLKDHFKDYKELLGELQLSFVLFLIGEVYDGYEQWKVLVHLLCQSDEAIDDLGSTLFYEFIEILIKQLEAHPSDFFMDALSSDNFVRANILLLTRSMSDRTNPAPGNLHEALEALLSFVDSRFQWDVRRDARFAELEEDADDGEYAPTIA</sequence>
<gene>
    <name evidence="5" type="primary">AAR2</name>
    <name evidence="5" type="ORF">HDU87_002426</name>
</gene>
<reference evidence="5" key="1">
    <citation type="submission" date="2020-05" db="EMBL/GenBank/DDBJ databases">
        <title>Phylogenomic resolution of chytrid fungi.</title>
        <authorList>
            <person name="Stajich J.E."/>
            <person name="Amses K."/>
            <person name="Simmons R."/>
            <person name="Seto K."/>
            <person name="Myers J."/>
            <person name="Bonds A."/>
            <person name="Quandt C.A."/>
            <person name="Barry K."/>
            <person name="Liu P."/>
            <person name="Grigoriev I."/>
            <person name="Longcore J.E."/>
            <person name="James T.Y."/>
        </authorList>
    </citation>
    <scope>NUCLEOTIDE SEQUENCE</scope>
    <source>
        <strain evidence="5">JEL0379</strain>
    </source>
</reference>
<evidence type="ECO:0000259" key="3">
    <source>
        <dbReference type="Pfam" id="PF05282"/>
    </source>
</evidence>
<evidence type="ECO:0000313" key="6">
    <source>
        <dbReference type="Proteomes" id="UP001212152"/>
    </source>
</evidence>
<dbReference type="Proteomes" id="UP001212152">
    <property type="component" value="Unassembled WGS sequence"/>
</dbReference>
<dbReference type="CDD" id="cd13777">
    <property type="entry name" value="Aar2_N"/>
    <property type="match status" value="1"/>
</dbReference>
<evidence type="ECO:0000256" key="1">
    <source>
        <dbReference type="ARBA" id="ARBA00006281"/>
    </source>
</evidence>
<feature type="compositionally biased region" description="Basic and acidic residues" evidence="2">
    <location>
        <begin position="177"/>
        <end position="187"/>
    </location>
</feature>
<dbReference type="PANTHER" id="PTHR12689:SF4">
    <property type="entry name" value="PROTEIN AAR2 HOMOLOG"/>
    <property type="match status" value="1"/>
</dbReference>
<evidence type="ECO:0000259" key="4">
    <source>
        <dbReference type="Pfam" id="PF20981"/>
    </source>
</evidence>
<feature type="compositionally biased region" description="Low complexity" evidence="2">
    <location>
        <begin position="190"/>
        <end position="202"/>
    </location>
</feature>
<dbReference type="Gene3D" id="1.25.40.550">
    <property type="entry name" value="Aar2, C-terminal domain-like"/>
    <property type="match status" value="1"/>
</dbReference>
<dbReference type="Pfam" id="PF20981">
    <property type="entry name" value="AAR2_1st"/>
    <property type="match status" value="1"/>
</dbReference>
<organism evidence="5 6">
    <name type="scientific">Geranomyces variabilis</name>
    <dbReference type="NCBI Taxonomy" id="109894"/>
    <lineage>
        <taxon>Eukaryota</taxon>
        <taxon>Fungi</taxon>
        <taxon>Fungi incertae sedis</taxon>
        <taxon>Chytridiomycota</taxon>
        <taxon>Chytridiomycota incertae sedis</taxon>
        <taxon>Chytridiomycetes</taxon>
        <taxon>Spizellomycetales</taxon>
        <taxon>Powellomycetaceae</taxon>
        <taxon>Geranomyces</taxon>
    </lineage>
</organism>
<dbReference type="EMBL" id="JADGJQ010000019">
    <property type="protein sequence ID" value="KAJ3179858.1"/>
    <property type="molecule type" value="Genomic_DNA"/>
</dbReference>
<dbReference type="InterPro" id="IPR007946">
    <property type="entry name" value="AAR2"/>
</dbReference>
<protein>
    <submittedName>
        <fullName evidence="5">A1-alpha2 repression</fullName>
    </submittedName>
</protein>
<name>A0AAD5XN97_9FUNG</name>
<evidence type="ECO:0000313" key="5">
    <source>
        <dbReference type="EMBL" id="KAJ3179858.1"/>
    </source>
</evidence>
<dbReference type="Pfam" id="PF05282">
    <property type="entry name" value="AAR2"/>
    <property type="match status" value="1"/>
</dbReference>
<dbReference type="CDD" id="cd13778">
    <property type="entry name" value="Aar2_C"/>
    <property type="match status" value="1"/>
</dbReference>
<dbReference type="InterPro" id="IPR038516">
    <property type="entry name" value="AAR2_N_sf"/>
</dbReference>
<dbReference type="InterPro" id="IPR033647">
    <property type="entry name" value="Aar2_N"/>
</dbReference>
<dbReference type="AlphaFoldDB" id="A0AAD5XN97"/>
<dbReference type="InterPro" id="IPR033648">
    <property type="entry name" value="AAR2_C"/>
</dbReference>
<feature type="domain" description="AAR2 N-terminal" evidence="4">
    <location>
        <begin position="13"/>
        <end position="155"/>
    </location>
</feature>
<dbReference type="InterPro" id="IPR038514">
    <property type="entry name" value="AAR2_C_sf"/>
</dbReference>
<comment type="similarity">
    <text evidence="1">Belongs to the AAR2 family.</text>
</comment>
<proteinExistence type="inferred from homology"/>
<feature type="domain" description="AAR2 C-terminal" evidence="3">
    <location>
        <begin position="220"/>
        <end position="378"/>
    </location>
</feature>
<keyword evidence="6" id="KW-1185">Reference proteome</keyword>
<dbReference type="Gene3D" id="2.60.34.20">
    <property type="match status" value="1"/>
</dbReference>
<feature type="region of interest" description="Disordered" evidence="2">
    <location>
        <begin position="177"/>
        <end position="210"/>
    </location>
</feature>
<evidence type="ECO:0000256" key="2">
    <source>
        <dbReference type="SAM" id="MobiDB-lite"/>
    </source>
</evidence>
<comment type="caution">
    <text evidence="5">The sequence shown here is derived from an EMBL/GenBank/DDBJ whole genome shotgun (WGS) entry which is preliminary data.</text>
</comment>
<dbReference type="GO" id="GO:0000244">
    <property type="term" value="P:spliceosomal tri-snRNP complex assembly"/>
    <property type="evidence" value="ECO:0007669"/>
    <property type="project" value="TreeGrafter"/>
</dbReference>